<dbReference type="InterPro" id="IPR025906">
    <property type="entry name" value="YjfB_motility"/>
</dbReference>
<evidence type="ECO:0000313" key="2">
    <source>
        <dbReference type="Proteomes" id="UP000199300"/>
    </source>
</evidence>
<accession>A0A1H8R0H2</accession>
<reference evidence="1 2" key="1">
    <citation type="submission" date="2016-10" db="EMBL/GenBank/DDBJ databases">
        <authorList>
            <person name="de Groot N.N."/>
        </authorList>
    </citation>
    <scope>NUCLEOTIDE SEQUENCE [LARGE SCALE GENOMIC DNA]</scope>
    <source>
        <strain evidence="1 2">CGMCC 1.10434</strain>
    </source>
</reference>
<keyword evidence="2" id="KW-1185">Reference proteome</keyword>
<evidence type="ECO:0000313" key="1">
    <source>
        <dbReference type="EMBL" id="SEO59737.1"/>
    </source>
</evidence>
<dbReference type="RefSeq" id="WP_091498860.1">
    <property type="nucleotide sequence ID" value="NZ_FODJ01000009.1"/>
</dbReference>
<gene>
    <name evidence="1" type="ORF">SAMN04488134_109104</name>
</gene>
<dbReference type="EMBL" id="FODJ01000009">
    <property type="protein sequence ID" value="SEO59737.1"/>
    <property type="molecule type" value="Genomic_DNA"/>
</dbReference>
<sequence length="58" mass="6514">MDIAKLSMAMSQTYLKQQVSLSLMKQTMEQATQQADQMIDLLEQPVHPYLGADIDVSV</sequence>
<dbReference type="Pfam" id="PF14070">
    <property type="entry name" value="YjfB_motility"/>
    <property type="match status" value="1"/>
</dbReference>
<name>A0A1H8R0H2_9BACI</name>
<protein>
    <submittedName>
        <fullName evidence="1">Putative motility protein</fullName>
    </submittedName>
</protein>
<dbReference type="OrthoDB" id="1924973at2"/>
<dbReference type="STRING" id="872970.SAMN04488134_109104"/>
<organism evidence="1 2">
    <name type="scientific">Amphibacillus marinus</name>
    <dbReference type="NCBI Taxonomy" id="872970"/>
    <lineage>
        <taxon>Bacteria</taxon>
        <taxon>Bacillati</taxon>
        <taxon>Bacillota</taxon>
        <taxon>Bacilli</taxon>
        <taxon>Bacillales</taxon>
        <taxon>Bacillaceae</taxon>
        <taxon>Amphibacillus</taxon>
    </lineage>
</organism>
<proteinExistence type="predicted"/>
<dbReference type="AlphaFoldDB" id="A0A1H8R0H2"/>
<dbReference type="Proteomes" id="UP000199300">
    <property type="component" value="Unassembled WGS sequence"/>
</dbReference>